<comment type="similarity">
    <text evidence="1">Belongs to the cytochrome P450 family.</text>
</comment>
<sequence length="451" mass="49007">MYRWSFPGRPEGYARGMALDVTTPTGRHAAGLGVLDTIRCAGGVIAPVLAQGVVRRRNRVVRLAQRLDADRRAARLLTRLRERYGAGPLRLRVPGRSVAVLLDPADVDRVLAGSPEPFALATVEKVAALRHFQPHGVLASTGELRTARRHYVETVLQADAPAHRLAGRIGVIAREEADRLPAGPALGWAAFDAMFARVVRRVVLGDAAAGDTRLTAELDRLRNAANWSYLRPRQEHLRARFQRRVEAYVRAAEPGSLAGVMAATPAADGVDPAGQVPHWLFAYDSAGITAFRTLALLGCDPSRLATAAGDEGPLYPYLRACVQDTVRLWPTTLFVLRQSTEPTDWGGVELPARTTFVLPSSYHHRSDDLGHAADAFAPESWLAGAPGRGWTVYPFSAGPGVCPGRNLVLLTTATLLAQLLRRFPALHTPHRMRTPLPRTLDHTGLRLALTS</sequence>
<protein>
    <submittedName>
        <fullName evidence="2">Cytochrome P450</fullName>
    </submittedName>
</protein>
<organism evidence="2 3">
    <name type="scientific">Dactylosporangium darangshiense</name>
    <dbReference type="NCBI Taxonomy" id="579108"/>
    <lineage>
        <taxon>Bacteria</taxon>
        <taxon>Bacillati</taxon>
        <taxon>Actinomycetota</taxon>
        <taxon>Actinomycetes</taxon>
        <taxon>Micromonosporales</taxon>
        <taxon>Micromonosporaceae</taxon>
        <taxon>Dactylosporangium</taxon>
    </lineage>
</organism>
<dbReference type="SUPFAM" id="SSF48264">
    <property type="entry name" value="Cytochrome P450"/>
    <property type="match status" value="1"/>
</dbReference>
<reference evidence="3" key="1">
    <citation type="journal article" date="2019" name="Int. J. Syst. Evol. Microbiol.">
        <title>The Global Catalogue of Microorganisms (GCM) 10K type strain sequencing project: providing services to taxonomists for standard genome sequencing and annotation.</title>
        <authorList>
            <consortium name="The Broad Institute Genomics Platform"/>
            <consortium name="The Broad Institute Genome Sequencing Center for Infectious Disease"/>
            <person name="Wu L."/>
            <person name="Ma J."/>
        </authorList>
    </citation>
    <scope>NUCLEOTIDE SEQUENCE [LARGE SCALE GENOMIC DNA]</scope>
    <source>
        <strain evidence="3">JCM 17441</strain>
    </source>
</reference>
<dbReference type="PANTHER" id="PTHR24305">
    <property type="entry name" value="CYTOCHROME P450"/>
    <property type="match status" value="1"/>
</dbReference>
<dbReference type="InterPro" id="IPR036396">
    <property type="entry name" value="Cyt_P450_sf"/>
</dbReference>
<evidence type="ECO:0000313" key="3">
    <source>
        <dbReference type="Proteomes" id="UP001500620"/>
    </source>
</evidence>
<dbReference type="InterPro" id="IPR050121">
    <property type="entry name" value="Cytochrome_P450_monoxygenase"/>
</dbReference>
<gene>
    <name evidence="2" type="ORF">GCM10022255_058450</name>
</gene>
<keyword evidence="3" id="KW-1185">Reference proteome</keyword>
<dbReference type="PANTHER" id="PTHR24305:SF166">
    <property type="entry name" value="CYTOCHROME P450 12A4, MITOCHONDRIAL-RELATED"/>
    <property type="match status" value="1"/>
</dbReference>
<dbReference type="EMBL" id="BAABAT010000018">
    <property type="protein sequence ID" value="GAA4254293.1"/>
    <property type="molecule type" value="Genomic_DNA"/>
</dbReference>
<proteinExistence type="inferred from homology"/>
<dbReference type="InterPro" id="IPR001128">
    <property type="entry name" value="Cyt_P450"/>
</dbReference>
<dbReference type="Pfam" id="PF00067">
    <property type="entry name" value="p450"/>
    <property type="match status" value="1"/>
</dbReference>
<dbReference type="Gene3D" id="1.10.630.10">
    <property type="entry name" value="Cytochrome P450"/>
    <property type="match status" value="1"/>
</dbReference>
<name>A0ABP8DEU3_9ACTN</name>
<evidence type="ECO:0000313" key="2">
    <source>
        <dbReference type="EMBL" id="GAA4254293.1"/>
    </source>
</evidence>
<dbReference type="Proteomes" id="UP001500620">
    <property type="component" value="Unassembled WGS sequence"/>
</dbReference>
<comment type="caution">
    <text evidence="2">The sequence shown here is derived from an EMBL/GenBank/DDBJ whole genome shotgun (WGS) entry which is preliminary data.</text>
</comment>
<evidence type="ECO:0000256" key="1">
    <source>
        <dbReference type="ARBA" id="ARBA00010617"/>
    </source>
</evidence>
<accession>A0ABP8DEU3</accession>